<proteinExistence type="predicted"/>
<feature type="domain" description="Glycosyl transferase family 1" evidence="1">
    <location>
        <begin position="200"/>
        <end position="328"/>
    </location>
</feature>
<name>A0A1L5FBB8_CLOKL</name>
<dbReference type="EMBL" id="CP018335">
    <property type="protein sequence ID" value="APM40299.1"/>
    <property type="molecule type" value="Genomic_DNA"/>
</dbReference>
<sequence>MVVTFIHDHVFLKYDNQFYTSGSLNSEIMKRYINTFGGIRLVTRCKEVTSVKDSLEPSSIENTEFVCIPNYKSIIKILNYFKARKIIKEEVLKSEYIILRTSSFANIAARYARKYNKPYLVEVVSCAWDATWNYNFIGKFIAPFSFMFQKKTVREADYAIYVTENFLQNRYPTHGKTTNCSNVSLEEFSQQFIEKRLEKIKNMKKDDKIILGTTAAVNVLYKGQQYVIKALGKLKKQGITNFEYQLVGGGEQTYLKSVAEKYGVVNQVKFLGSMPHNKVFEWLDIIDIYVQPSRQEGLPRALIEAMSRGLPAFGAKTGGIPELLDNKYIFSNTRRNICEICNILKSFNEDAMSIQAKRNYDESKKYDKNTIEDRRRKFFTNFIKETRN</sequence>
<evidence type="ECO:0000313" key="3">
    <source>
        <dbReference type="Proteomes" id="UP000184604"/>
    </source>
</evidence>
<dbReference type="Gene3D" id="3.40.50.2000">
    <property type="entry name" value="Glycogen Phosphorylase B"/>
    <property type="match status" value="2"/>
</dbReference>
<organism evidence="2 3">
    <name type="scientific">Clostridium kluyveri</name>
    <dbReference type="NCBI Taxonomy" id="1534"/>
    <lineage>
        <taxon>Bacteria</taxon>
        <taxon>Bacillati</taxon>
        <taxon>Bacillota</taxon>
        <taxon>Clostridia</taxon>
        <taxon>Eubacteriales</taxon>
        <taxon>Clostridiaceae</taxon>
        <taxon>Clostridium</taxon>
    </lineage>
</organism>
<dbReference type="Pfam" id="PF00534">
    <property type="entry name" value="Glycos_transf_1"/>
    <property type="match status" value="1"/>
</dbReference>
<dbReference type="AlphaFoldDB" id="A0A1L5FBB8"/>
<dbReference type="SUPFAM" id="SSF53756">
    <property type="entry name" value="UDP-Glycosyltransferase/glycogen phosphorylase"/>
    <property type="match status" value="1"/>
</dbReference>
<dbReference type="Proteomes" id="UP000184604">
    <property type="component" value="Chromosome"/>
</dbReference>
<dbReference type="PANTHER" id="PTHR12526:SF630">
    <property type="entry name" value="GLYCOSYLTRANSFERASE"/>
    <property type="match status" value="1"/>
</dbReference>
<evidence type="ECO:0000313" key="2">
    <source>
        <dbReference type="EMBL" id="APM40299.1"/>
    </source>
</evidence>
<accession>A0A1L5FBB8</accession>
<keyword evidence="2" id="KW-0808">Transferase</keyword>
<dbReference type="CDD" id="cd03801">
    <property type="entry name" value="GT4_PimA-like"/>
    <property type="match status" value="1"/>
</dbReference>
<dbReference type="GO" id="GO:0016757">
    <property type="term" value="F:glycosyltransferase activity"/>
    <property type="evidence" value="ECO:0007669"/>
    <property type="project" value="InterPro"/>
</dbReference>
<dbReference type="PANTHER" id="PTHR12526">
    <property type="entry name" value="GLYCOSYLTRANSFERASE"/>
    <property type="match status" value="1"/>
</dbReference>
<gene>
    <name evidence="2" type="ORF">BS101_16935</name>
</gene>
<protein>
    <submittedName>
        <fullName evidence="2">Glycosyl transferase</fullName>
    </submittedName>
</protein>
<evidence type="ECO:0000259" key="1">
    <source>
        <dbReference type="Pfam" id="PF00534"/>
    </source>
</evidence>
<reference evidence="2 3" key="1">
    <citation type="submission" date="2016-12" db="EMBL/GenBank/DDBJ databases">
        <title>Complete genome sequence of Clostridium kluyveri JZZ isolated from the pit mud of a Chinese flavor liquor-making factory.</title>
        <authorList>
            <person name="Wang Y."/>
        </authorList>
    </citation>
    <scope>NUCLEOTIDE SEQUENCE [LARGE SCALE GENOMIC DNA]</scope>
    <source>
        <strain evidence="2 3">JZZ</strain>
    </source>
</reference>
<dbReference type="InterPro" id="IPR001296">
    <property type="entry name" value="Glyco_trans_1"/>
</dbReference>